<dbReference type="Gene3D" id="3.30.420.130">
    <property type="entry name" value="Dinitrogenase iron-molybdenum cofactor biosynthesis domain"/>
    <property type="match status" value="1"/>
</dbReference>
<dbReference type="SUPFAM" id="SSF46785">
    <property type="entry name" value="Winged helix' DNA-binding domain"/>
    <property type="match status" value="1"/>
</dbReference>
<dbReference type="NCBIfam" id="NF033788">
    <property type="entry name" value="HTH_metalloreg"/>
    <property type="match status" value="1"/>
</dbReference>
<dbReference type="Gene3D" id="1.10.10.10">
    <property type="entry name" value="Winged helix-like DNA-binding domain superfamily/Winged helix DNA-binding domain"/>
    <property type="match status" value="1"/>
</dbReference>
<dbReference type="Pfam" id="PF01022">
    <property type="entry name" value="HTH_5"/>
    <property type="match status" value="1"/>
</dbReference>
<gene>
    <name evidence="2" type="primary">sdpR_1</name>
    <name evidence="2" type="ORF">CLTHE_09140</name>
</gene>
<dbReference type="CDD" id="cd00090">
    <property type="entry name" value="HTH_ARSR"/>
    <property type="match status" value="1"/>
</dbReference>
<dbReference type="PANTHER" id="PTHR33937">
    <property type="entry name" value="IRON-MOLYBDENUM PROTEIN-RELATED-RELATED"/>
    <property type="match status" value="1"/>
</dbReference>
<evidence type="ECO:0000313" key="2">
    <source>
        <dbReference type="EMBL" id="OPX49160.1"/>
    </source>
</evidence>
<reference evidence="2 3" key="1">
    <citation type="submission" date="2016-02" db="EMBL/GenBank/DDBJ databases">
        <title>Genome sequence of Clostridium thermobutyricum DSM 4928.</title>
        <authorList>
            <person name="Poehlein A."/>
            <person name="Daniel R."/>
        </authorList>
    </citation>
    <scope>NUCLEOTIDE SEQUENCE [LARGE SCALE GENOMIC DNA]</scope>
    <source>
        <strain evidence="2 3">DSM 4928</strain>
    </source>
</reference>
<dbReference type="InterPro" id="IPR011991">
    <property type="entry name" value="ArsR-like_HTH"/>
</dbReference>
<protein>
    <submittedName>
        <fullName evidence="2">Transcriptional repressor SdpR</fullName>
    </submittedName>
</protein>
<dbReference type="InterPro" id="IPR001845">
    <property type="entry name" value="HTH_ArsR_DNA-bd_dom"/>
</dbReference>
<sequence>MEKEIKIFKALGDEKRLEILSLISRKNMCAKGIARHLNITESAVSQQIKVLKEANLIIGYKVGYHIIYDINEDSLKNSIKFIDSIIDNNSIISDTNLDKLICSDKCKHLKCISDYKFKEGLIMKICFPVESFNGLKSIPYGHFGSAPHFVICDVETKEVRLIGNGDLGHEHGKCQPIKALSGETVDAVIVGGIGAGAIRKLGSMGIKTFKAIDGDLEENLKAFSNGTLKEFSANHTCNHDGCSHH</sequence>
<dbReference type="SMART" id="SM00418">
    <property type="entry name" value="HTH_ARSR"/>
    <property type="match status" value="1"/>
</dbReference>
<evidence type="ECO:0000313" key="3">
    <source>
        <dbReference type="Proteomes" id="UP000191448"/>
    </source>
</evidence>
<dbReference type="Pfam" id="PF02579">
    <property type="entry name" value="Nitro_FeMo-Co"/>
    <property type="match status" value="1"/>
</dbReference>
<dbReference type="PANTHER" id="PTHR33937:SF2">
    <property type="entry name" value="DINITROGENASE IRON-MOLYBDENUM COFACTOR BIOSYNTHESIS DOMAIN-CONTAINING PROTEIN"/>
    <property type="match status" value="1"/>
</dbReference>
<dbReference type="InterPro" id="IPR036388">
    <property type="entry name" value="WH-like_DNA-bd_sf"/>
</dbReference>
<dbReference type="InterPro" id="IPR036105">
    <property type="entry name" value="DiNase_FeMo-co_biosyn_sf"/>
</dbReference>
<name>A0A1V4SZ42_9CLOT</name>
<comment type="caution">
    <text evidence="2">The sequence shown here is derived from an EMBL/GenBank/DDBJ whole genome shotgun (WGS) entry which is preliminary data.</text>
</comment>
<dbReference type="SUPFAM" id="SSF53146">
    <property type="entry name" value="Nitrogenase accessory factor-like"/>
    <property type="match status" value="1"/>
</dbReference>
<dbReference type="PRINTS" id="PR00778">
    <property type="entry name" value="HTHARSR"/>
</dbReference>
<evidence type="ECO:0000259" key="1">
    <source>
        <dbReference type="PROSITE" id="PS50987"/>
    </source>
</evidence>
<dbReference type="PROSITE" id="PS50987">
    <property type="entry name" value="HTH_ARSR_2"/>
    <property type="match status" value="1"/>
</dbReference>
<dbReference type="OrthoDB" id="9807451at2"/>
<dbReference type="InterPro" id="IPR036390">
    <property type="entry name" value="WH_DNA-bd_sf"/>
</dbReference>
<dbReference type="AlphaFoldDB" id="A0A1V4SZ42"/>
<feature type="domain" description="HTH arsR-type" evidence="1">
    <location>
        <begin position="1"/>
        <end position="90"/>
    </location>
</feature>
<dbReference type="InterPro" id="IPR051840">
    <property type="entry name" value="NifX/NifY_domain"/>
</dbReference>
<dbReference type="InterPro" id="IPR033913">
    <property type="entry name" value="MTH1175_dom"/>
</dbReference>
<proteinExistence type="predicted"/>
<organism evidence="2 3">
    <name type="scientific">Clostridium thermobutyricum DSM 4928</name>
    <dbReference type="NCBI Taxonomy" id="1121339"/>
    <lineage>
        <taxon>Bacteria</taxon>
        <taxon>Bacillati</taxon>
        <taxon>Bacillota</taxon>
        <taxon>Clostridia</taxon>
        <taxon>Eubacteriales</taxon>
        <taxon>Clostridiaceae</taxon>
        <taxon>Clostridium</taxon>
    </lineage>
</organism>
<accession>A0A1V4SZ42</accession>
<dbReference type="RefSeq" id="WP_080022205.1">
    <property type="nucleotide sequence ID" value="NZ_LTAY01000026.1"/>
</dbReference>
<dbReference type="GO" id="GO:0003700">
    <property type="term" value="F:DNA-binding transcription factor activity"/>
    <property type="evidence" value="ECO:0007669"/>
    <property type="project" value="InterPro"/>
</dbReference>
<dbReference type="InterPro" id="IPR003731">
    <property type="entry name" value="Di-Nase_FeMo-co_biosynth"/>
</dbReference>
<dbReference type="EMBL" id="LTAY01000026">
    <property type="protein sequence ID" value="OPX49160.1"/>
    <property type="molecule type" value="Genomic_DNA"/>
</dbReference>
<dbReference type="CDD" id="cd00851">
    <property type="entry name" value="MTH1175"/>
    <property type="match status" value="1"/>
</dbReference>
<dbReference type="Proteomes" id="UP000191448">
    <property type="component" value="Unassembled WGS sequence"/>
</dbReference>